<keyword evidence="1" id="KW-0472">Membrane</keyword>
<dbReference type="AlphaFoldDB" id="A0AAP0EBZ7"/>
<evidence type="ECO:0000313" key="2">
    <source>
        <dbReference type="EMBL" id="KAK9090471.1"/>
    </source>
</evidence>
<sequence length="870" mass="101045">MSDNGASDEWVREVMGEHQVEEEEEMWRRLSIYPIPKFIKDKSKTNDDYDPLYVSIGPYHHGKPHLEPMEVHKRRALRHFVRRSRKPLECFVDGMKREEKKLRESYEHLDEKWCDSDKFVQLIIADGCFILEFMDIISGTPKDYSNKDPVFSYYGAIIHYNFVMRDLLLLENQLPYLALKTLLILAEVRQEFPGENVDDTFLQMMMFSSTIAGNGSHMLDFYMKGLLHERKGDPDHTAAIIEETPSASQLNSVGVKFKTSPSFADIEFKDATLHLPTLNINDYTVSTFRNLKAFELRGAIRRDFNSYLYLMAKLLQSVKDVALLKEAKIINNYLDSDEQVVRLMKEMAEDTVMDRNCKSSVAVGDMTRYYREHRRWWSDYKIAVYDSFSYLNHHYFSNTWSAISVAAAAVLLGLTFIQTVYTVKSAWPLSKQGIIHVQTSGASNDEWMIDVMGGDHLSTDDEEEMWRRQSIYRIPNFIKDRSKNTYDPMLVSIGPYHHGKPHLMPMEEHKRRALRHFLTRSRKSLEYFLDGMKREEKGLRESYEYLDEKWRDSDKFVRLIITDGCFILEFMDIISGTPKDYSDKDPIFSYYGAIIHYNFVMRDLLLLENQLPYLALKKLLTLAEVRQEFPDENVDATFLQMMMFPSSITGTGSHMLDFYMKGLFHGRKDDSDTAAIIEETPSASQLNRVGVKFKTSPNFADIEFKDDVGATLHLPTLNINDYTVSTFHNLKAFELRGTIRRDFNSYLCLMAKLLQSVKDVALLKEARIINNYLDSDEQVVGLLKELAKDTVLDRQCKSSKAQADMTLHYRESMKHWRNGVKMIVAEWFSYLKQNYFRNPWSAISVVAGAVLLGLTVIQTVYSIKSYAKQK</sequence>
<evidence type="ECO:0000256" key="1">
    <source>
        <dbReference type="SAM" id="Phobius"/>
    </source>
</evidence>
<gene>
    <name evidence="2" type="ORF">Sjap_023648</name>
</gene>
<dbReference type="InterPro" id="IPR004158">
    <property type="entry name" value="DUF247_pln"/>
</dbReference>
<dbReference type="PANTHER" id="PTHR31170:SF18">
    <property type="entry name" value="(WILD MALAYSIAN BANANA) HYPOTHETICAL PROTEIN"/>
    <property type="match status" value="1"/>
</dbReference>
<proteinExistence type="predicted"/>
<organism evidence="2 3">
    <name type="scientific">Stephania japonica</name>
    <dbReference type="NCBI Taxonomy" id="461633"/>
    <lineage>
        <taxon>Eukaryota</taxon>
        <taxon>Viridiplantae</taxon>
        <taxon>Streptophyta</taxon>
        <taxon>Embryophyta</taxon>
        <taxon>Tracheophyta</taxon>
        <taxon>Spermatophyta</taxon>
        <taxon>Magnoliopsida</taxon>
        <taxon>Ranunculales</taxon>
        <taxon>Menispermaceae</taxon>
        <taxon>Menispermoideae</taxon>
        <taxon>Cissampelideae</taxon>
        <taxon>Stephania</taxon>
    </lineage>
</organism>
<dbReference type="Pfam" id="PF03140">
    <property type="entry name" value="DUF247"/>
    <property type="match status" value="2"/>
</dbReference>
<evidence type="ECO:0000313" key="3">
    <source>
        <dbReference type="Proteomes" id="UP001417504"/>
    </source>
</evidence>
<keyword evidence="1" id="KW-1133">Transmembrane helix</keyword>
<dbReference type="EMBL" id="JBBNAE010000010">
    <property type="protein sequence ID" value="KAK9090471.1"/>
    <property type="molecule type" value="Genomic_DNA"/>
</dbReference>
<comment type="caution">
    <text evidence="2">The sequence shown here is derived from an EMBL/GenBank/DDBJ whole genome shotgun (WGS) entry which is preliminary data.</text>
</comment>
<dbReference type="Proteomes" id="UP001417504">
    <property type="component" value="Unassembled WGS sequence"/>
</dbReference>
<name>A0AAP0EBZ7_9MAGN</name>
<reference evidence="2 3" key="1">
    <citation type="submission" date="2024-01" db="EMBL/GenBank/DDBJ databases">
        <title>Genome assemblies of Stephania.</title>
        <authorList>
            <person name="Yang L."/>
        </authorList>
    </citation>
    <scope>NUCLEOTIDE SEQUENCE [LARGE SCALE GENOMIC DNA]</scope>
    <source>
        <strain evidence="2">QJT</strain>
        <tissue evidence="2">Leaf</tissue>
    </source>
</reference>
<protein>
    <submittedName>
        <fullName evidence="2">Uncharacterized protein</fullName>
    </submittedName>
</protein>
<dbReference type="PANTHER" id="PTHR31170">
    <property type="entry name" value="BNAC04G53230D PROTEIN"/>
    <property type="match status" value="1"/>
</dbReference>
<keyword evidence="3" id="KW-1185">Reference proteome</keyword>
<accession>A0AAP0EBZ7</accession>
<keyword evidence="1" id="KW-0812">Transmembrane</keyword>
<feature type="transmembrane region" description="Helical" evidence="1">
    <location>
        <begin position="840"/>
        <end position="861"/>
    </location>
</feature>